<dbReference type="InterPro" id="IPR029061">
    <property type="entry name" value="THDP-binding"/>
</dbReference>
<dbReference type="CDD" id="cd02012">
    <property type="entry name" value="TPP_TK"/>
    <property type="match status" value="1"/>
</dbReference>
<dbReference type="Proteomes" id="UP000434052">
    <property type="component" value="Unassembled WGS sequence"/>
</dbReference>
<dbReference type="Proteomes" id="UP000503251">
    <property type="component" value="Chromosome"/>
</dbReference>
<evidence type="ECO:0000256" key="2">
    <source>
        <dbReference type="ARBA" id="ARBA00007131"/>
    </source>
</evidence>
<evidence type="ECO:0000259" key="4">
    <source>
        <dbReference type="Pfam" id="PF00456"/>
    </source>
</evidence>
<dbReference type="EMBL" id="CP039543">
    <property type="protein sequence ID" value="QJT07635.1"/>
    <property type="molecule type" value="Genomic_DNA"/>
</dbReference>
<dbReference type="RefSeq" id="WP_144234844.1">
    <property type="nucleotide sequence ID" value="NZ_CP039543.1"/>
</dbReference>
<dbReference type="Pfam" id="PF00456">
    <property type="entry name" value="Transketolase_N"/>
    <property type="match status" value="1"/>
</dbReference>
<comment type="cofactor">
    <cofactor evidence="1">
        <name>thiamine diphosphate</name>
        <dbReference type="ChEBI" id="CHEBI:58937"/>
    </cofactor>
</comment>
<name>A0A6P1ZH18_9BACT</name>
<comment type="similarity">
    <text evidence="2">Belongs to the transketolase family.</text>
</comment>
<evidence type="ECO:0000313" key="7">
    <source>
        <dbReference type="Proteomes" id="UP000434052"/>
    </source>
</evidence>
<dbReference type="EMBL" id="QMIF01000004">
    <property type="protein sequence ID" value="TVM34451.1"/>
    <property type="molecule type" value="Genomic_DNA"/>
</dbReference>
<dbReference type="SUPFAM" id="SSF52518">
    <property type="entry name" value="Thiamin diphosphate-binding fold (THDP-binding)"/>
    <property type="match status" value="1"/>
</dbReference>
<reference evidence="6 7" key="1">
    <citation type="submission" date="2018-06" db="EMBL/GenBank/DDBJ databases">
        <title>Complete genome of Desulfovibrio marinus P48SEP.</title>
        <authorList>
            <person name="Crispim J.S."/>
            <person name="Vidigal P.M.P."/>
            <person name="Silva L.C.F."/>
            <person name="Araujo L.C."/>
            <person name="Laguardia C.N."/>
            <person name="Dias R.S."/>
            <person name="Sousa M.P."/>
            <person name="Paula S.O."/>
            <person name="Silva C."/>
        </authorList>
    </citation>
    <scope>NUCLEOTIDE SEQUENCE [LARGE SCALE GENOMIC DNA]</scope>
    <source>
        <strain evidence="6 7">P48SEP</strain>
    </source>
</reference>
<evidence type="ECO:0000313" key="8">
    <source>
        <dbReference type="Proteomes" id="UP000503251"/>
    </source>
</evidence>
<dbReference type="PANTHER" id="PTHR47514:SF1">
    <property type="entry name" value="TRANSKETOLASE N-TERMINAL SECTION-RELATED"/>
    <property type="match status" value="1"/>
</dbReference>
<proteinExistence type="inferred from homology"/>
<keyword evidence="8" id="KW-1185">Reference proteome</keyword>
<evidence type="ECO:0000313" key="6">
    <source>
        <dbReference type="EMBL" id="TVM34451.1"/>
    </source>
</evidence>
<gene>
    <name evidence="6" type="ORF">DQK91_07705</name>
    <name evidence="5" type="ORF">E8L03_01275</name>
</gene>
<reference evidence="5 8" key="2">
    <citation type="submission" date="2019-04" db="EMBL/GenBank/DDBJ databases">
        <title>Isolation and culture of sulfate reducing bacteria from the cold seep of the South China Sea.</title>
        <authorList>
            <person name="Sun C."/>
            <person name="Liu R."/>
        </authorList>
    </citation>
    <scope>NUCLEOTIDE SEQUENCE [LARGE SCALE GENOMIC DNA]</scope>
    <source>
        <strain evidence="5 8">CS1</strain>
    </source>
</reference>
<dbReference type="PANTHER" id="PTHR47514">
    <property type="entry name" value="TRANSKETOLASE N-TERMINAL SECTION-RELATED"/>
    <property type="match status" value="1"/>
</dbReference>
<dbReference type="OrthoDB" id="8732661at2"/>
<feature type="domain" description="Transketolase N-terminal" evidence="4">
    <location>
        <begin position="36"/>
        <end position="289"/>
    </location>
</feature>
<evidence type="ECO:0000256" key="1">
    <source>
        <dbReference type="ARBA" id="ARBA00001964"/>
    </source>
</evidence>
<evidence type="ECO:0000313" key="5">
    <source>
        <dbReference type="EMBL" id="QJT07635.1"/>
    </source>
</evidence>
<dbReference type="InterPro" id="IPR005474">
    <property type="entry name" value="Transketolase_N"/>
</dbReference>
<keyword evidence="3" id="KW-0786">Thiamine pyrophosphate</keyword>
<evidence type="ECO:0000256" key="3">
    <source>
        <dbReference type="ARBA" id="ARBA00023052"/>
    </source>
</evidence>
<sequence>MTSLSSANVSGIPAPCSTQAYLDDDALRAEAAALRAELVALSHRTRTPHLGSALSCVDILTAAYWGGLRLNPDEATLPERDRFILSKGHAAAALYLVLMRRGYYDRSVLDGFNVDGGCLQEHPGPACVPGVEAATGSLGHGLSIGLGMALAARMQGVEHRTCVVLGDGECNEGSVWEAAMMAGAHKLGSLRAVVDFNRWQATGRSCEILAMEPLGAKWLAFGWNVVEVDGHDPVALRSLLSLPRAEYGKPLAIIAHTTKGKGVSFMEDDNNWHYRIPTEDEVEQARKELLHS</sequence>
<dbReference type="AlphaFoldDB" id="A0A6P1ZH18"/>
<organism evidence="6 7">
    <name type="scientific">Oceanidesulfovibrio marinus</name>
    <dbReference type="NCBI Taxonomy" id="370038"/>
    <lineage>
        <taxon>Bacteria</taxon>
        <taxon>Pseudomonadati</taxon>
        <taxon>Thermodesulfobacteriota</taxon>
        <taxon>Desulfovibrionia</taxon>
        <taxon>Desulfovibrionales</taxon>
        <taxon>Desulfovibrionaceae</taxon>
        <taxon>Oceanidesulfovibrio</taxon>
    </lineage>
</organism>
<dbReference type="Gene3D" id="3.40.50.970">
    <property type="match status" value="1"/>
</dbReference>
<accession>A0A6P1ZH18</accession>
<protein>
    <submittedName>
        <fullName evidence="6">Transketolase</fullName>
    </submittedName>
</protein>